<feature type="region of interest" description="Disordered" evidence="7">
    <location>
        <begin position="87"/>
        <end position="130"/>
    </location>
</feature>
<feature type="transmembrane region" description="Helical" evidence="8">
    <location>
        <begin position="154"/>
        <end position="176"/>
    </location>
</feature>
<keyword evidence="2" id="KW-0813">Transport</keyword>
<accession>A0A7S1XRX3</accession>
<organism evidence="10">
    <name type="scientific">Phaeomonas parva</name>
    <dbReference type="NCBI Taxonomy" id="124430"/>
    <lineage>
        <taxon>Eukaryota</taxon>
        <taxon>Sar</taxon>
        <taxon>Stramenopiles</taxon>
        <taxon>Ochrophyta</taxon>
        <taxon>Pinguiophyceae</taxon>
        <taxon>Pinguiochrysidales</taxon>
        <taxon>Pinguiochrysidaceae</taxon>
        <taxon>Phaeomonas</taxon>
    </lineage>
</organism>
<evidence type="ECO:0000259" key="9">
    <source>
        <dbReference type="Pfam" id="PF16543"/>
    </source>
</evidence>
<evidence type="ECO:0000256" key="2">
    <source>
        <dbReference type="ARBA" id="ARBA00022448"/>
    </source>
</evidence>
<evidence type="ECO:0000256" key="5">
    <source>
        <dbReference type="ARBA" id="ARBA00023065"/>
    </source>
</evidence>
<evidence type="ECO:0000256" key="8">
    <source>
        <dbReference type="SAM" id="Phobius"/>
    </source>
</evidence>
<dbReference type="EMBL" id="HBGJ01024110">
    <property type="protein sequence ID" value="CAD9257032.1"/>
    <property type="molecule type" value="Transcribed_RNA"/>
</dbReference>
<keyword evidence="5" id="KW-0406">Ion transport</keyword>
<dbReference type="Pfam" id="PF16543">
    <property type="entry name" value="DFRP_C"/>
    <property type="match status" value="1"/>
</dbReference>
<dbReference type="PANTHER" id="PTHR31064:SF30">
    <property type="entry name" value="HIGH-AFFINITY POTASSIUM TRANSPORT PROTEIN-RELATED"/>
    <property type="match status" value="1"/>
</dbReference>
<proteinExistence type="predicted"/>
<dbReference type="PANTHER" id="PTHR31064">
    <property type="entry name" value="POTASSIUM TRANSPORT PROTEIN DDB_G0292412-RELATED"/>
    <property type="match status" value="1"/>
</dbReference>
<dbReference type="InterPro" id="IPR032378">
    <property type="entry name" value="ZC3H15/TMA46_C"/>
</dbReference>
<feature type="region of interest" description="Disordered" evidence="7">
    <location>
        <begin position="619"/>
        <end position="644"/>
    </location>
</feature>
<dbReference type="Pfam" id="PF02386">
    <property type="entry name" value="TrkH"/>
    <property type="match status" value="2"/>
</dbReference>
<sequence length="827" mass="90098">MTVVERIEAMREELHMRGETGTPVTAETFAKWKADRAAAAKAQAEEKVEKELKKGARGKGLSVLTGRELFEVRSELFRDDANASAAAELVVPEDAPESEDEGEEGEGEGEGAAADGEGAEGAEGVGSGGGGKERSLFGIVRMGSRVETAHTLPFLRMVLCWILLVMLFCGTGIWLAERGGTDITFVDAVFLAANGVTATGLYSVDVVPLTALAKVLIILSVQLGSSTMISLVPVSIRIRSLRSVLPDAENRTFDLRRFRRVPQWLVEYKALVILRRMMLAYQAIVYLGLGSAIYVHVASTPHLTDLIEQYAHTDPLTWSIFHTISAYNNAGFSLQAASMIHFADYPAILTLISVVCLLGNIMLPVVLRWTLVVASFLSAKDSSRKVYFRYLLLNGRDIYSNIFVSQQTWILLITQLSLITVQLVITQASSAHLDVYEDTDFGGRFAISFFEAVNTRHAGLTVFNLTEMDPSVLVLYLLMMFLAPVPFMVVLRSSTNATLDNTDEMLDLRSERIAVDPMSSSVMSMEEKRLMHNDAYGIKRPGSAMGMGSRATSFQAGTPRHAGSVEASPGHSGALMGHSGVLGPPMVPLDERKAAEPEPTIGDEFGVRQLRRADSSFGAGAGEVTDFPAEGVAEGGGNGERSSYTNSTRMVNVHLIMRQKQILETQKQLRQRINSGNWRDEDYVTDTRVLLMVAYPNEKVPYFTRVTTRVKAVGWHLRHLAFDFVNSVAVRDLVLLWLSWYLISATGGRGNAASMIRHQFALLFELVSAYGNVGLSLGSVDDDNPNTSFSGNLSAFGKLCIICVSVLGALRGMPLKVGANANSSPNS</sequence>
<feature type="transmembrane region" description="Helical" evidence="8">
    <location>
        <begin position="279"/>
        <end position="297"/>
    </location>
</feature>
<feature type="region of interest" description="Disordered" evidence="7">
    <location>
        <begin position="547"/>
        <end position="570"/>
    </location>
</feature>
<name>A0A7S1XRX3_9STRA</name>
<evidence type="ECO:0000256" key="7">
    <source>
        <dbReference type="SAM" id="MobiDB-lite"/>
    </source>
</evidence>
<feature type="compositionally biased region" description="Gly residues" evidence="7">
    <location>
        <begin position="119"/>
        <end position="130"/>
    </location>
</feature>
<keyword evidence="6 8" id="KW-0472">Membrane</keyword>
<dbReference type="AlphaFoldDB" id="A0A7S1XRX3"/>
<evidence type="ECO:0000313" key="10">
    <source>
        <dbReference type="EMBL" id="CAD9257032.1"/>
    </source>
</evidence>
<dbReference type="GO" id="GO:0030001">
    <property type="term" value="P:metal ion transport"/>
    <property type="evidence" value="ECO:0007669"/>
    <property type="project" value="UniProtKB-ARBA"/>
</dbReference>
<dbReference type="InterPro" id="IPR051143">
    <property type="entry name" value="TrkH_K-transport"/>
</dbReference>
<reference evidence="10" key="1">
    <citation type="submission" date="2021-01" db="EMBL/GenBank/DDBJ databases">
        <authorList>
            <person name="Corre E."/>
            <person name="Pelletier E."/>
            <person name="Niang G."/>
            <person name="Scheremetjew M."/>
            <person name="Finn R."/>
            <person name="Kale V."/>
            <person name="Holt S."/>
            <person name="Cochrane G."/>
            <person name="Meng A."/>
            <person name="Brown T."/>
            <person name="Cohen L."/>
        </authorList>
    </citation>
    <scope>NUCLEOTIDE SEQUENCE</scope>
    <source>
        <strain evidence="10">CCMP2877</strain>
    </source>
</reference>
<evidence type="ECO:0000256" key="4">
    <source>
        <dbReference type="ARBA" id="ARBA00022989"/>
    </source>
</evidence>
<evidence type="ECO:0000256" key="1">
    <source>
        <dbReference type="ARBA" id="ARBA00004141"/>
    </source>
</evidence>
<feature type="transmembrane region" description="Helical" evidence="8">
    <location>
        <begin position="473"/>
        <end position="491"/>
    </location>
</feature>
<evidence type="ECO:0000256" key="6">
    <source>
        <dbReference type="ARBA" id="ARBA00023136"/>
    </source>
</evidence>
<keyword evidence="4 8" id="KW-1133">Transmembrane helix</keyword>
<gene>
    <name evidence="10" type="ORF">PPAR1163_LOCUS15403</name>
</gene>
<feature type="compositionally biased region" description="Acidic residues" evidence="7">
    <location>
        <begin position="94"/>
        <end position="109"/>
    </location>
</feature>
<comment type="subcellular location">
    <subcellularLocation>
        <location evidence="1">Membrane</location>
        <topology evidence="1">Multi-pass membrane protein</topology>
    </subcellularLocation>
</comment>
<dbReference type="Gene3D" id="6.20.400.10">
    <property type="match status" value="1"/>
</dbReference>
<dbReference type="GO" id="GO:0008324">
    <property type="term" value="F:monoatomic cation transmembrane transporter activity"/>
    <property type="evidence" value="ECO:0007669"/>
    <property type="project" value="InterPro"/>
</dbReference>
<protein>
    <recommendedName>
        <fullName evidence="9">ZC3H15/TMA46 family C-terminal domain-containing protein</fullName>
    </recommendedName>
</protein>
<dbReference type="InterPro" id="IPR003445">
    <property type="entry name" value="Cat_transpt"/>
</dbReference>
<dbReference type="GO" id="GO:0005886">
    <property type="term" value="C:plasma membrane"/>
    <property type="evidence" value="ECO:0007669"/>
    <property type="project" value="TreeGrafter"/>
</dbReference>
<evidence type="ECO:0000256" key="3">
    <source>
        <dbReference type="ARBA" id="ARBA00022692"/>
    </source>
</evidence>
<feature type="transmembrane region" description="Helical" evidence="8">
    <location>
        <begin position="348"/>
        <end position="377"/>
    </location>
</feature>
<keyword evidence="3 8" id="KW-0812">Transmembrane</keyword>
<feature type="domain" description="ZC3H15/TMA46 family C-terminal" evidence="9">
    <location>
        <begin position="2"/>
        <end position="85"/>
    </location>
</feature>